<protein>
    <recommendedName>
        <fullName evidence="1">Baseplate protein J-like barrel domain-containing protein</fullName>
    </recommendedName>
</protein>
<sequence>MSTVTQAALAHSYGDIVTDILTRMVGGIANEPIRFAEGVARYALTRPTAQVFTVTGLVRPVDGDGQPYTFVDGGDFAFDPATNEIVWSDSKDAHLPQDDTDFYVDYRPIDASSPLDDVSVGSVTRILSEAIGREISILYDRLKDVYLSAFVDTATGGDLDRVVAILGVSRRGADARVGEATFFGVAGRRDAVNIPVGTAVSTVKGDRFLTTESRVLQASQSSIDVPIRAEKATLAAAGEITKLVITIPGIASVRNRDALTPPEKKESDDELRTRAKGYLRSIGKATRKALEAAISEAGGTLADFADPNTAPPDKLPPTAPGVVRLVVNCPADKLAAVKQAIGETRAAGVLTVFGLAQVLIRPRLKVNVARPLTPKRRAELLDAIVSALRQIVTAVPPGESPVGKDLLDQLKARVPEVQAARFADLMAWTIDDTGKRTQARDRIQAVPNPDATSPAPVPATDDDVEAGAFQVSTTLGGNPVPLALEIQPTDILLLEGTSP</sequence>
<keyword evidence="3" id="KW-1185">Reference proteome</keyword>
<dbReference type="Pfam" id="PF04865">
    <property type="entry name" value="Baseplate_J"/>
    <property type="match status" value="1"/>
</dbReference>
<gene>
    <name evidence="2" type="ORF">SOIL9_47800</name>
</gene>
<evidence type="ECO:0000313" key="2">
    <source>
        <dbReference type="EMBL" id="VTR92934.1"/>
    </source>
</evidence>
<evidence type="ECO:0000313" key="3">
    <source>
        <dbReference type="Proteomes" id="UP000464178"/>
    </source>
</evidence>
<dbReference type="EMBL" id="LR593886">
    <property type="protein sequence ID" value="VTR92934.1"/>
    <property type="molecule type" value="Genomic_DNA"/>
</dbReference>
<evidence type="ECO:0000259" key="1">
    <source>
        <dbReference type="Pfam" id="PF04865"/>
    </source>
</evidence>
<dbReference type="KEGG" id="gms:SOIL9_47800"/>
<accession>A0A6P2CYS0</accession>
<dbReference type="InterPro" id="IPR006949">
    <property type="entry name" value="Barrel_Baseplate_J-like"/>
</dbReference>
<name>A0A6P2CYS0_9BACT</name>
<feature type="domain" description="Baseplate protein J-like barrel" evidence="1">
    <location>
        <begin position="180"/>
        <end position="259"/>
    </location>
</feature>
<dbReference type="Proteomes" id="UP000464178">
    <property type="component" value="Chromosome"/>
</dbReference>
<reference evidence="2 3" key="1">
    <citation type="submission" date="2019-05" db="EMBL/GenBank/DDBJ databases">
        <authorList>
            <consortium name="Science for Life Laboratories"/>
        </authorList>
    </citation>
    <scope>NUCLEOTIDE SEQUENCE [LARGE SCALE GENOMIC DNA]</scope>
    <source>
        <strain evidence="2">Soil9</strain>
    </source>
</reference>
<dbReference type="AlphaFoldDB" id="A0A6P2CYS0"/>
<dbReference type="RefSeq" id="WP_162667730.1">
    <property type="nucleotide sequence ID" value="NZ_LR593886.1"/>
</dbReference>
<organism evidence="2 3">
    <name type="scientific">Gemmata massiliana</name>
    <dbReference type="NCBI Taxonomy" id="1210884"/>
    <lineage>
        <taxon>Bacteria</taxon>
        <taxon>Pseudomonadati</taxon>
        <taxon>Planctomycetota</taxon>
        <taxon>Planctomycetia</taxon>
        <taxon>Gemmatales</taxon>
        <taxon>Gemmataceae</taxon>
        <taxon>Gemmata</taxon>
    </lineage>
</organism>
<proteinExistence type="predicted"/>